<feature type="compositionally biased region" description="Basic and acidic residues" evidence="1">
    <location>
        <begin position="12"/>
        <end position="27"/>
    </location>
</feature>
<dbReference type="OMA" id="CECGEPR"/>
<dbReference type="InParanoid" id="H3ADP7"/>
<accession>H3ADP7</accession>
<feature type="region of interest" description="Disordered" evidence="1">
    <location>
        <begin position="1"/>
        <end position="58"/>
    </location>
</feature>
<organism evidence="2 3">
    <name type="scientific">Latimeria chalumnae</name>
    <name type="common">Coelacanth</name>
    <dbReference type="NCBI Taxonomy" id="7897"/>
    <lineage>
        <taxon>Eukaryota</taxon>
        <taxon>Metazoa</taxon>
        <taxon>Chordata</taxon>
        <taxon>Craniata</taxon>
        <taxon>Vertebrata</taxon>
        <taxon>Euteleostomi</taxon>
        <taxon>Coelacanthiformes</taxon>
        <taxon>Coelacanthidae</taxon>
        <taxon>Latimeria</taxon>
    </lineage>
</organism>
<name>H3ADP7_LATCH</name>
<evidence type="ECO:0000256" key="1">
    <source>
        <dbReference type="SAM" id="MobiDB-lite"/>
    </source>
</evidence>
<keyword evidence="3" id="KW-1185">Reference proteome</keyword>
<evidence type="ECO:0000313" key="3">
    <source>
        <dbReference type="Proteomes" id="UP000008672"/>
    </source>
</evidence>
<protein>
    <submittedName>
        <fullName evidence="2">Uncharacterized protein</fullName>
    </submittedName>
</protein>
<dbReference type="Ensembl" id="ENSLACT00000007834.1">
    <property type="protein sequence ID" value="ENSLACP00000007768.1"/>
    <property type="gene ID" value="ENSLACG00000006881.1"/>
</dbReference>
<dbReference type="HOGENOM" id="CLU_1673269_0_0_1"/>
<reference evidence="2" key="2">
    <citation type="submission" date="2025-08" db="UniProtKB">
        <authorList>
            <consortium name="Ensembl"/>
        </authorList>
    </citation>
    <scope>IDENTIFICATION</scope>
</reference>
<reference evidence="2" key="3">
    <citation type="submission" date="2025-09" db="UniProtKB">
        <authorList>
            <consortium name="Ensembl"/>
        </authorList>
    </citation>
    <scope>IDENTIFICATION</scope>
</reference>
<dbReference type="AlphaFoldDB" id="H3ADP7"/>
<reference evidence="3" key="1">
    <citation type="submission" date="2011-08" db="EMBL/GenBank/DDBJ databases">
        <title>The draft genome of Latimeria chalumnae.</title>
        <authorList>
            <person name="Di Palma F."/>
            <person name="Alfoldi J."/>
            <person name="Johnson J."/>
            <person name="Berlin A."/>
            <person name="Gnerre S."/>
            <person name="Jaffe D."/>
            <person name="MacCallum I."/>
            <person name="Young S."/>
            <person name="Walker B.J."/>
            <person name="Lander E."/>
            <person name="Lindblad-Toh K."/>
        </authorList>
    </citation>
    <scope>NUCLEOTIDE SEQUENCE [LARGE SCALE GENOMIC DNA]</scope>
    <source>
        <strain evidence="3">Wild caught</strain>
    </source>
</reference>
<dbReference type="Proteomes" id="UP000008672">
    <property type="component" value="Unassembled WGS sequence"/>
</dbReference>
<dbReference type="eggNOG" id="ENOG502STE6">
    <property type="taxonomic scope" value="Eukaryota"/>
</dbReference>
<dbReference type="Bgee" id="ENSLACG00000006881">
    <property type="expression patterns" value="Expressed in pharyngeal gill"/>
</dbReference>
<sequence>AGIAPPSMRQDAFSKKERQKQVRDPRHPLHGHIPPPKRLKSRKSFASENPLPQNTTVEGYRATKWREMPMTLKKLVPSEQLPPGKYWCTLNQAKAGVAKTDDNMTKWKLRNDPKCECGEPRQTLEHCLMQCPLSSSCTPELFETSDNTRSWLQFWSDK</sequence>
<proteinExistence type="predicted"/>
<dbReference type="EMBL" id="AFYH01088245">
    <property type="status" value="NOT_ANNOTATED_CDS"/>
    <property type="molecule type" value="Genomic_DNA"/>
</dbReference>
<feature type="compositionally biased region" description="Polar residues" evidence="1">
    <location>
        <begin position="44"/>
        <end position="57"/>
    </location>
</feature>
<evidence type="ECO:0000313" key="2">
    <source>
        <dbReference type="Ensembl" id="ENSLACP00000007768.1"/>
    </source>
</evidence>